<evidence type="ECO:0000256" key="2">
    <source>
        <dbReference type="ARBA" id="ARBA00022723"/>
    </source>
</evidence>
<evidence type="ECO:0000256" key="5">
    <source>
        <dbReference type="ARBA" id="ARBA00023080"/>
    </source>
</evidence>
<dbReference type="InterPro" id="IPR036157">
    <property type="entry name" value="dUTPase-like_sf"/>
</dbReference>
<dbReference type="GO" id="GO:0004170">
    <property type="term" value="F:dUTP diphosphatase activity"/>
    <property type="evidence" value="ECO:0007669"/>
    <property type="project" value="UniProtKB-UniRule"/>
</dbReference>
<dbReference type="InterPro" id="IPR008181">
    <property type="entry name" value="dUTPase"/>
</dbReference>
<dbReference type="Pfam" id="PF00692">
    <property type="entry name" value="dUTPase"/>
    <property type="match status" value="1"/>
</dbReference>
<evidence type="ECO:0000256" key="7">
    <source>
        <dbReference type="HAMAP-Rule" id="MF_00116"/>
    </source>
</evidence>
<feature type="domain" description="dUTPase-like" evidence="8">
    <location>
        <begin position="18"/>
        <end position="148"/>
    </location>
</feature>
<comment type="pathway">
    <text evidence="7">Pyrimidine metabolism; dUMP biosynthesis; dUMP from dCTP (dUTP route): step 2/2.</text>
</comment>
<dbReference type="Proteomes" id="UP000502179">
    <property type="component" value="Chromosome"/>
</dbReference>
<dbReference type="GO" id="GO:0006226">
    <property type="term" value="P:dUMP biosynthetic process"/>
    <property type="evidence" value="ECO:0007669"/>
    <property type="project" value="UniProtKB-UniRule"/>
</dbReference>
<dbReference type="EMBL" id="CP048877">
    <property type="protein sequence ID" value="QIJ71597.1"/>
    <property type="molecule type" value="Genomic_DNA"/>
</dbReference>
<dbReference type="KEGG" id="tav:G4V39_04590"/>
<name>A0A6G7PVI0_9BACT</name>
<feature type="binding site" evidence="7">
    <location>
        <position position="82"/>
    </location>
    <ligand>
        <name>substrate</name>
    </ligand>
</feature>
<sequence length="153" mass="16145">MRELTVPVEVLPHGRGLPLPRYMTSGSAGLDLLAAIEKPLPVAPGRIVLVPTGLKMAIPEGFEGQIRPRSGLAIKKGLTVINAPGTIDSDYRGEVKVGLINLGDKEVIIERGDRIAQLIIAPVVRAQLLETKGLDPTDRGEGGFGHTGVSDAD</sequence>
<dbReference type="HAMAP" id="MF_00116">
    <property type="entry name" value="dUTPase_bact"/>
    <property type="match status" value="1"/>
</dbReference>
<dbReference type="AlphaFoldDB" id="A0A6G7PVI0"/>
<dbReference type="SUPFAM" id="SSF51283">
    <property type="entry name" value="dUTPase-like"/>
    <property type="match status" value="1"/>
</dbReference>
<feature type="binding site" evidence="7">
    <location>
        <begin position="86"/>
        <end position="88"/>
    </location>
    <ligand>
        <name>substrate</name>
    </ligand>
</feature>
<comment type="caution">
    <text evidence="7">Lacks conserved residue(s) required for the propagation of feature annotation.</text>
</comment>
<evidence type="ECO:0000313" key="9">
    <source>
        <dbReference type="EMBL" id="QIJ71597.1"/>
    </source>
</evidence>
<evidence type="ECO:0000256" key="1">
    <source>
        <dbReference type="ARBA" id="ARBA00006581"/>
    </source>
</evidence>
<dbReference type="PANTHER" id="PTHR11241:SF0">
    <property type="entry name" value="DEOXYURIDINE 5'-TRIPHOSPHATE NUCLEOTIDOHYDROLASE"/>
    <property type="match status" value="1"/>
</dbReference>
<dbReference type="GO" id="GO:0000287">
    <property type="term" value="F:magnesium ion binding"/>
    <property type="evidence" value="ECO:0007669"/>
    <property type="project" value="UniProtKB-UniRule"/>
</dbReference>
<dbReference type="NCBIfam" id="TIGR00576">
    <property type="entry name" value="dut"/>
    <property type="match status" value="1"/>
</dbReference>
<dbReference type="PANTHER" id="PTHR11241">
    <property type="entry name" value="DEOXYURIDINE 5'-TRIPHOSPHATE NUCLEOTIDOHYDROLASE"/>
    <property type="match status" value="1"/>
</dbReference>
<organism evidence="9 10">
    <name type="scientific">Thermosulfuriphilus ammonigenes</name>
    <dbReference type="NCBI Taxonomy" id="1936021"/>
    <lineage>
        <taxon>Bacteria</taxon>
        <taxon>Pseudomonadati</taxon>
        <taxon>Thermodesulfobacteriota</taxon>
        <taxon>Thermodesulfobacteria</taxon>
        <taxon>Thermodesulfobacteriales</taxon>
        <taxon>Thermodesulfobacteriaceae</taxon>
        <taxon>Thermosulfuriphilus</taxon>
    </lineage>
</organism>
<comment type="function">
    <text evidence="7">This enzyme is involved in nucleotide metabolism: it produces dUMP, the immediate precursor of thymidine nucleotides and it decreases the intracellular concentration of dUTP so that uracil cannot be incorporated into DNA.</text>
</comment>
<evidence type="ECO:0000313" key="10">
    <source>
        <dbReference type="Proteomes" id="UP000502179"/>
    </source>
</evidence>
<dbReference type="EC" id="3.6.1.23" evidence="7"/>
<accession>A0A6G7PVI0</accession>
<comment type="similarity">
    <text evidence="1 7">Belongs to the dUTPase family.</text>
</comment>
<comment type="cofactor">
    <cofactor evidence="7">
        <name>Mg(2+)</name>
        <dbReference type="ChEBI" id="CHEBI:18420"/>
    </cofactor>
</comment>
<feature type="binding site" evidence="7">
    <location>
        <begin position="69"/>
        <end position="71"/>
    </location>
    <ligand>
        <name>substrate</name>
    </ligand>
</feature>
<dbReference type="UniPathway" id="UPA00610">
    <property type="reaction ID" value="UER00666"/>
</dbReference>
<dbReference type="RefSeq" id="WP_166031815.1">
    <property type="nucleotide sequence ID" value="NZ_CP048877.1"/>
</dbReference>
<dbReference type="InterPro" id="IPR033704">
    <property type="entry name" value="dUTPase_trimeric"/>
</dbReference>
<proteinExistence type="inferred from homology"/>
<keyword evidence="5 7" id="KW-0546">Nucleotide metabolism</keyword>
<evidence type="ECO:0000256" key="6">
    <source>
        <dbReference type="ARBA" id="ARBA00047686"/>
    </source>
</evidence>
<keyword evidence="2 7" id="KW-0479">Metal-binding</keyword>
<keyword evidence="10" id="KW-1185">Reference proteome</keyword>
<dbReference type="FunFam" id="2.70.40.10:FF:000002">
    <property type="entry name" value="dUTP diphosphatase"/>
    <property type="match status" value="1"/>
</dbReference>
<dbReference type="InterPro" id="IPR029054">
    <property type="entry name" value="dUTPase-like"/>
</dbReference>
<reference evidence="9 10" key="1">
    <citation type="submission" date="2020-02" db="EMBL/GenBank/DDBJ databases">
        <title>Genome analysis of Thermosulfuriphilus ammonigenes ST65T, an anaerobic thermophilic chemolithoautotrophic bacterium isolated from a deep-sea hydrothermal vent.</title>
        <authorList>
            <person name="Slobodkina G."/>
            <person name="Allioux M."/>
            <person name="Merkel A."/>
            <person name="Alain K."/>
            <person name="Jebbar M."/>
            <person name="Slobodkin A."/>
        </authorList>
    </citation>
    <scope>NUCLEOTIDE SEQUENCE [LARGE SCALE GENOMIC DNA]</scope>
    <source>
        <strain evidence="9 10">ST65</strain>
    </source>
</reference>
<evidence type="ECO:0000256" key="4">
    <source>
        <dbReference type="ARBA" id="ARBA00022842"/>
    </source>
</evidence>
<dbReference type="CDD" id="cd07557">
    <property type="entry name" value="trimeric_dUTPase"/>
    <property type="match status" value="1"/>
</dbReference>
<dbReference type="Gene3D" id="2.70.40.10">
    <property type="match status" value="1"/>
</dbReference>
<evidence type="ECO:0000256" key="3">
    <source>
        <dbReference type="ARBA" id="ARBA00022801"/>
    </source>
</evidence>
<gene>
    <name evidence="7 9" type="primary">dut</name>
    <name evidence="9" type="ORF">G4V39_04590</name>
</gene>
<keyword evidence="3 7" id="KW-0378">Hydrolase</keyword>
<evidence type="ECO:0000259" key="8">
    <source>
        <dbReference type="Pfam" id="PF00692"/>
    </source>
</evidence>
<keyword evidence="4 7" id="KW-0460">Magnesium</keyword>
<protein>
    <recommendedName>
        <fullName evidence="7">Deoxyuridine 5'-triphosphate nucleotidohydrolase</fullName>
        <shortName evidence="7">dUTPase</shortName>
        <ecNumber evidence="7">3.6.1.23</ecNumber>
    </recommendedName>
    <alternativeName>
        <fullName evidence="7">dUTP pyrophosphatase</fullName>
    </alternativeName>
</protein>
<dbReference type="GO" id="GO:0046081">
    <property type="term" value="P:dUTP catabolic process"/>
    <property type="evidence" value="ECO:0007669"/>
    <property type="project" value="InterPro"/>
</dbReference>
<comment type="catalytic activity">
    <reaction evidence="6 7">
        <text>dUTP + H2O = dUMP + diphosphate + H(+)</text>
        <dbReference type="Rhea" id="RHEA:10248"/>
        <dbReference type="ChEBI" id="CHEBI:15377"/>
        <dbReference type="ChEBI" id="CHEBI:15378"/>
        <dbReference type="ChEBI" id="CHEBI:33019"/>
        <dbReference type="ChEBI" id="CHEBI:61555"/>
        <dbReference type="ChEBI" id="CHEBI:246422"/>
        <dbReference type="EC" id="3.6.1.23"/>
    </reaction>
</comment>
<dbReference type="NCBIfam" id="NF001862">
    <property type="entry name" value="PRK00601.1"/>
    <property type="match status" value="1"/>
</dbReference>